<protein>
    <recommendedName>
        <fullName evidence="4">Sulfonate biosynthesis enzyme</fullName>
    </recommendedName>
</protein>
<accession>A0ABR3VYH4</accession>
<dbReference type="PANTHER" id="PTHR48413:SF1">
    <property type="entry name" value="PROTEIN HEAT-STRESS-ASSOCIATED 32"/>
    <property type="match status" value="1"/>
</dbReference>
<evidence type="ECO:0000313" key="3">
    <source>
        <dbReference type="Proteomes" id="UP001583177"/>
    </source>
</evidence>
<dbReference type="Pfam" id="PF02679">
    <property type="entry name" value="ComA"/>
    <property type="match status" value="1"/>
</dbReference>
<dbReference type="PANTHER" id="PTHR48413">
    <property type="match status" value="1"/>
</dbReference>
<dbReference type="EMBL" id="JAWRVE010000217">
    <property type="protein sequence ID" value="KAL1848518.1"/>
    <property type="molecule type" value="Genomic_DNA"/>
</dbReference>
<proteinExistence type="inferred from homology"/>
<name>A0ABR3VYH4_9PEZI</name>
<organism evidence="2 3">
    <name type="scientific">Diaporthe australafricana</name>
    <dbReference type="NCBI Taxonomy" id="127596"/>
    <lineage>
        <taxon>Eukaryota</taxon>
        <taxon>Fungi</taxon>
        <taxon>Dikarya</taxon>
        <taxon>Ascomycota</taxon>
        <taxon>Pezizomycotina</taxon>
        <taxon>Sordariomycetes</taxon>
        <taxon>Sordariomycetidae</taxon>
        <taxon>Diaporthales</taxon>
        <taxon>Diaporthaceae</taxon>
        <taxon>Diaporthe</taxon>
    </lineage>
</organism>
<dbReference type="SUPFAM" id="SSF102110">
    <property type="entry name" value="(2r)-phospho-3-sulfolactate synthase ComA"/>
    <property type="match status" value="1"/>
</dbReference>
<evidence type="ECO:0008006" key="4">
    <source>
        <dbReference type="Google" id="ProtNLM"/>
    </source>
</evidence>
<dbReference type="InterPro" id="IPR013785">
    <property type="entry name" value="Aldolase_TIM"/>
</dbReference>
<dbReference type="InterPro" id="IPR003830">
    <property type="entry name" value="ComA_synth"/>
</dbReference>
<comment type="similarity">
    <text evidence="1">Belongs to the phosphosulfolactate synthase family.</text>
</comment>
<evidence type="ECO:0000256" key="1">
    <source>
        <dbReference type="ARBA" id="ARBA00010424"/>
    </source>
</evidence>
<comment type="caution">
    <text evidence="2">The sequence shown here is derived from an EMBL/GenBank/DDBJ whole genome shotgun (WGS) entry which is preliminary data.</text>
</comment>
<dbReference type="Gene3D" id="3.20.20.70">
    <property type="entry name" value="Aldolase class I"/>
    <property type="match status" value="1"/>
</dbReference>
<evidence type="ECO:0000313" key="2">
    <source>
        <dbReference type="EMBL" id="KAL1848518.1"/>
    </source>
</evidence>
<reference evidence="2 3" key="1">
    <citation type="journal article" date="2024" name="IMA Fungus">
        <title>IMA Genome - F19 : A genome assembly and annotation guide to empower mycologists, including annotated draft genome sequences of Ceratocystis pirilliformis, Diaporthe australafricana, Fusarium ophioides, Paecilomyces lecythidis, and Sporothrix stenoceras.</title>
        <authorList>
            <person name="Aylward J."/>
            <person name="Wilson A.M."/>
            <person name="Visagie C.M."/>
            <person name="Spraker J."/>
            <person name="Barnes I."/>
            <person name="Buitendag C."/>
            <person name="Ceriani C."/>
            <person name="Del Mar Angel L."/>
            <person name="du Plessis D."/>
            <person name="Fuchs T."/>
            <person name="Gasser K."/>
            <person name="Kramer D."/>
            <person name="Li W."/>
            <person name="Munsamy K."/>
            <person name="Piso A."/>
            <person name="Price J.L."/>
            <person name="Sonnekus B."/>
            <person name="Thomas C."/>
            <person name="van der Nest A."/>
            <person name="van Dijk A."/>
            <person name="van Heerden A."/>
            <person name="van Vuuren N."/>
            <person name="Yilmaz N."/>
            <person name="Duong T.A."/>
            <person name="van der Merwe N.A."/>
            <person name="Wingfield M.J."/>
            <person name="Wingfield B.D."/>
        </authorList>
    </citation>
    <scope>NUCLEOTIDE SEQUENCE [LARGE SCALE GENOMIC DNA]</scope>
    <source>
        <strain evidence="2 3">CMW 18300</strain>
    </source>
</reference>
<dbReference type="Proteomes" id="UP001583177">
    <property type="component" value="Unassembled WGS sequence"/>
</dbReference>
<sequence>MFTWPAAKFLKPAITATAGVRTRVAGLSAAGRAFSTSRPATQSQPKIMLEDDKGFGFVRHNTRPQKPRKVGVTEVRGPYYSVMGKNYLQDVLDTMGYHVDGLKFAGGSFSLFPEDKLRELLDLAHQHGVYVSTGGWIEHILTQSNPQAAVDRYLQQCKSLGFDVIEISTGFLSIPPDDWMRLVDRVHAAGLKAKPEIGIQFGAGGDTDAGGLESMSGGTSDPSKVVNLGRRFINEAGVERLMIESEGITENVTSWRTDVIQGILRDLPAENVMFEAADPKVFNWYVREFGADVNLFVDHSQIVQLSGLREGIWGMADTFGKITTFR</sequence>
<keyword evidence="3" id="KW-1185">Reference proteome</keyword>
<dbReference type="InterPro" id="IPR036112">
    <property type="entry name" value="ComA_synth_sf"/>
</dbReference>
<gene>
    <name evidence="2" type="ORF">Daus18300_013571</name>
</gene>